<evidence type="ECO:0000259" key="8">
    <source>
        <dbReference type="SMART" id="SM00881"/>
    </source>
</evidence>
<dbReference type="NCBIfam" id="NF003994">
    <property type="entry name" value="PRK05472.2-3"/>
    <property type="match status" value="1"/>
</dbReference>
<keyword evidence="5 7" id="KW-0238">DNA-binding</keyword>
<dbReference type="AlphaFoldDB" id="A0A0X1KPT1"/>
<feature type="binding site" evidence="7">
    <location>
        <begin position="88"/>
        <end position="93"/>
    </location>
    <ligand>
        <name>NAD(+)</name>
        <dbReference type="ChEBI" id="CHEBI:57540"/>
    </ligand>
</feature>
<evidence type="ECO:0000256" key="2">
    <source>
        <dbReference type="ARBA" id="ARBA00022491"/>
    </source>
</evidence>
<sequence length="209" mass="23257">MEKVPRPVIRRLAVYLRCLSNLEEKGIKVVSSKQLASMLQIKDSQVRKDLSYFGNLGQRGLGYDVKKLSEKIREVLGLYKMWSVIILGAGNIGKALANHKRLEQNNFKIVAVFDSDERKINKQIAPGLKVRNVSELQQFVKEHGVDIAVLAVPASVANDLACELEKAGVKGIVCFAPTTLTCRIPVEYVDITVFFKTLAHSIVNSSYNI</sequence>
<dbReference type="GO" id="GO:0003677">
    <property type="term" value="F:DNA binding"/>
    <property type="evidence" value="ECO:0007669"/>
    <property type="project" value="UniProtKB-UniRule"/>
</dbReference>
<dbReference type="RefSeq" id="WP_031503865.1">
    <property type="nucleotide sequence ID" value="NC_022795.1"/>
</dbReference>
<dbReference type="SUPFAM" id="SSF51735">
    <property type="entry name" value="NAD(P)-binding Rossmann-fold domains"/>
    <property type="match status" value="1"/>
</dbReference>
<dbReference type="SMART" id="SM00881">
    <property type="entry name" value="CoA_binding"/>
    <property type="match status" value="1"/>
</dbReference>
<dbReference type="SUPFAM" id="SSF46785">
    <property type="entry name" value="Winged helix' DNA-binding domain"/>
    <property type="match status" value="1"/>
</dbReference>
<dbReference type="InterPro" id="IPR022876">
    <property type="entry name" value="Tscrpt_rep_Rex"/>
</dbReference>
<keyword evidence="3 7" id="KW-0805">Transcription regulation</keyword>
<keyword evidence="1 7" id="KW-0963">Cytoplasm</keyword>
<dbReference type="OrthoDB" id="9784760at2"/>
<dbReference type="HAMAP" id="MF_01131">
    <property type="entry name" value="Rex"/>
    <property type="match status" value="1"/>
</dbReference>
<dbReference type="PATRIC" id="fig|1123384.7.peg.548"/>
<evidence type="ECO:0000313" key="10">
    <source>
        <dbReference type="Proteomes" id="UP000077469"/>
    </source>
</evidence>
<evidence type="ECO:0000256" key="6">
    <source>
        <dbReference type="ARBA" id="ARBA00023163"/>
    </source>
</evidence>
<dbReference type="GO" id="GO:0005737">
    <property type="term" value="C:cytoplasm"/>
    <property type="evidence" value="ECO:0007669"/>
    <property type="project" value="UniProtKB-SubCell"/>
</dbReference>
<keyword evidence="2 7" id="KW-0678">Repressor</keyword>
<dbReference type="Gene3D" id="1.10.10.10">
    <property type="entry name" value="Winged helix-like DNA-binding domain superfamily/Winged helix DNA-binding domain"/>
    <property type="match status" value="1"/>
</dbReference>
<feature type="DNA-binding region" description="H-T-H motif" evidence="7">
    <location>
        <begin position="14"/>
        <end position="53"/>
    </location>
</feature>
<dbReference type="Pfam" id="PF06971">
    <property type="entry name" value="Put_DNA-bind_N"/>
    <property type="match status" value="1"/>
</dbReference>
<organism evidence="9 10">
    <name type="scientific">Pseudothermotoga hypogea DSM 11164 = NBRC 106472</name>
    <dbReference type="NCBI Taxonomy" id="1123384"/>
    <lineage>
        <taxon>Bacteria</taxon>
        <taxon>Thermotogati</taxon>
        <taxon>Thermotogota</taxon>
        <taxon>Thermotogae</taxon>
        <taxon>Thermotogales</taxon>
        <taxon>Thermotogaceae</taxon>
        <taxon>Pseudothermotoga</taxon>
    </lineage>
</organism>
<name>A0A0X1KPT1_9THEM</name>
<protein>
    <recommendedName>
        <fullName evidence="7">Redox-sensing transcriptional repressor Rex</fullName>
    </recommendedName>
</protein>
<dbReference type="InterPro" id="IPR009718">
    <property type="entry name" value="Rex_DNA-bd_C_dom"/>
</dbReference>
<evidence type="ECO:0000256" key="1">
    <source>
        <dbReference type="ARBA" id="ARBA00022490"/>
    </source>
</evidence>
<accession>A0A0X1KPT1</accession>
<dbReference type="NCBIfam" id="NF003995">
    <property type="entry name" value="PRK05472.2-4"/>
    <property type="match status" value="1"/>
</dbReference>
<dbReference type="Pfam" id="PF02629">
    <property type="entry name" value="CoA_binding"/>
    <property type="match status" value="1"/>
</dbReference>
<dbReference type="PaxDb" id="1123384-AJ81_02780"/>
<dbReference type="GO" id="GO:0003700">
    <property type="term" value="F:DNA-binding transcription factor activity"/>
    <property type="evidence" value="ECO:0007669"/>
    <property type="project" value="UniProtKB-UniRule"/>
</dbReference>
<dbReference type="InterPro" id="IPR036390">
    <property type="entry name" value="WH_DNA-bd_sf"/>
</dbReference>
<dbReference type="KEGG" id="phy:AJ81_02780"/>
<comment type="similarity">
    <text evidence="7">Belongs to the transcriptional regulatory Rex family.</text>
</comment>
<keyword evidence="6 7" id="KW-0804">Transcription</keyword>
<dbReference type="PANTHER" id="PTHR35786">
    <property type="entry name" value="REDOX-SENSING TRANSCRIPTIONAL REPRESSOR REX"/>
    <property type="match status" value="1"/>
</dbReference>
<dbReference type="InterPro" id="IPR058236">
    <property type="entry name" value="Rex_actinobacterial-type"/>
</dbReference>
<dbReference type="STRING" id="1123384.AJ81_02780"/>
<dbReference type="GO" id="GO:0051775">
    <property type="term" value="P:response to redox state"/>
    <property type="evidence" value="ECO:0007669"/>
    <property type="project" value="InterPro"/>
</dbReference>
<dbReference type="NCBIfam" id="NF003993">
    <property type="entry name" value="PRK05472.2-2"/>
    <property type="match status" value="1"/>
</dbReference>
<comment type="function">
    <text evidence="7">Modulates transcription in response to changes in cellular NADH/NAD(+) redox state.</text>
</comment>
<gene>
    <name evidence="7" type="primary">rex</name>
    <name evidence="9" type="ORF">AJ81_02780</name>
</gene>
<comment type="subunit">
    <text evidence="7">Homodimer.</text>
</comment>
<dbReference type="NCBIfam" id="NF003996">
    <property type="entry name" value="PRK05472.2-5"/>
    <property type="match status" value="1"/>
</dbReference>
<keyword evidence="10" id="KW-1185">Reference proteome</keyword>
<reference evidence="9 10" key="1">
    <citation type="submission" date="2014-01" db="EMBL/GenBank/DDBJ databases">
        <title>Genome sequencing of Thermotog hypogea.</title>
        <authorList>
            <person name="Zhang X."/>
            <person name="Alvare G."/>
            <person name="Fristensky B."/>
            <person name="Chen L."/>
            <person name="Suen T."/>
            <person name="Chen Q."/>
            <person name="Ma K."/>
        </authorList>
    </citation>
    <scope>NUCLEOTIDE SEQUENCE [LARGE SCALE GENOMIC DNA]</scope>
    <source>
        <strain evidence="9 10">DSM 11164</strain>
    </source>
</reference>
<dbReference type="InterPro" id="IPR036291">
    <property type="entry name" value="NAD(P)-bd_dom_sf"/>
</dbReference>
<dbReference type="Proteomes" id="UP000077469">
    <property type="component" value="Chromosome"/>
</dbReference>
<dbReference type="InterPro" id="IPR003781">
    <property type="entry name" value="CoA-bd"/>
</dbReference>
<evidence type="ECO:0000313" key="9">
    <source>
        <dbReference type="EMBL" id="AJC73307.1"/>
    </source>
</evidence>
<evidence type="ECO:0000256" key="5">
    <source>
        <dbReference type="ARBA" id="ARBA00023125"/>
    </source>
</evidence>
<dbReference type="GO" id="GO:0045892">
    <property type="term" value="P:negative regulation of DNA-templated transcription"/>
    <property type="evidence" value="ECO:0007669"/>
    <property type="project" value="InterPro"/>
</dbReference>
<dbReference type="EMBL" id="CP007141">
    <property type="protein sequence ID" value="AJC73307.1"/>
    <property type="molecule type" value="Genomic_DNA"/>
</dbReference>
<evidence type="ECO:0000256" key="4">
    <source>
        <dbReference type="ARBA" id="ARBA00023027"/>
    </source>
</evidence>
<comment type="subcellular location">
    <subcellularLocation>
        <location evidence="7">Cytoplasm</location>
    </subcellularLocation>
</comment>
<dbReference type="InterPro" id="IPR036388">
    <property type="entry name" value="WH-like_DNA-bd_sf"/>
</dbReference>
<evidence type="ECO:0000256" key="7">
    <source>
        <dbReference type="HAMAP-Rule" id="MF_01131"/>
    </source>
</evidence>
<evidence type="ECO:0000256" key="3">
    <source>
        <dbReference type="ARBA" id="ARBA00023015"/>
    </source>
</evidence>
<dbReference type="PANTHER" id="PTHR35786:SF1">
    <property type="entry name" value="REDOX-SENSING TRANSCRIPTIONAL REPRESSOR REX 1"/>
    <property type="match status" value="1"/>
</dbReference>
<dbReference type="Gene3D" id="3.40.50.720">
    <property type="entry name" value="NAD(P)-binding Rossmann-like Domain"/>
    <property type="match status" value="1"/>
</dbReference>
<keyword evidence="4 7" id="KW-0520">NAD</keyword>
<proteinExistence type="inferred from homology"/>
<feature type="domain" description="CoA-binding" evidence="8">
    <location>
        <begin position="77"/>
        <end position="179"/>
    </location>
</feature>